<dbReference type="InterPro" id="IPR016032">
    <property type="entry name" value="Sig_transdc_resp-reg_C-effctor"/>
</dbReference>
<accession>A0ABW4K898</accession>
<comment type="caution">
    <text evidence="5">The sequence shown here is derived from an EMBL/GenBank/DDBJ whole genome shotgun (WGS) entry which is preliminary data.</text>
</comment>
<evidence type="ECO:0000259" key="3">
    <source>
        <dbReference type="PROSITE" id="PS50043"/>
    </source>
</evidence>
<sequence length="304" mass="32185">MSEAARRTVVLVVDDSPETLAMLTAALEGAGMIALVATDGAGAIAAVGHAAPDLVLLDAVMPGMDGFEACRRLKRLPALADVPIVFMTGLKETDHIVEGLEAGGVDYVTKPIVVDELVARIRVHIGNARKSRSARAALDTTGRFLFAANSAGLLVWSTPQASRLLALAKGAEATDAELPKAVSRWLAARAEGRSDQNAVTLTIEEGRRTLAVAFVGRADRDETLLRITEESGSDQAAIFREKLGVTAREAEVLLWIARGKSNRDIGDILGMSPRTVNKHLEQIFVKLGVENRAAAAAVAVRAIP</sequence>
<dbReference type="InterPro" id="IPR011006">
    <property type="entry name" value="CheY-like_superfamily"/>
</dbReference>
<dbReference type="PRINTS" id="PR00038">
    <property type="entry name" value="HTHLUXR"/>
</dbReference>
<feature type="domain" description="Response regulatory" evidence="4">
    <location>
        <begin position="9"/>
        <end position="125"/>
    </location>
</feature>
<dbReference type="InterPro" id="IPR001789">
    <property type="entry name" value="Sig_transdc_resp-reg_receiver"/>
</dbReference>
<dbReference type="Pfam" id="PF00196">
    <property type="entry name" value="GerE"/>
    <property type="match status" value="1"/>
</dbReference>
<feature type="modified residue" description="4-aspartylphosphate" evidence="2">
    <location>
        <position position="58"/>
    </location>
</feature>
<feature type="domain" description="HTH luxR-type" evidence="3">
    <location>
        <begin position="238"/>
        <end position="303"/>
    </location>
</feature>
<evidence type="ECO:0000259" key="4">
    <source>
        <dbReference type="PROSITE" id="PS50110"/>
    </source>
</evidence>
<reference evidence="6" key="1">
    <citation type="journal article" date="2019" name="Int. J. Syst. Evol. Microbiol.">
        <title>The Global Catalogue of Microorganisms (GCM) 10K type strain sequencing project: providing services to taxonomists for standard genome sequencing and annotation.</title>
        <authorList>
            <consortium name="The Broad Institute Genomics Platform"/>
            <consortium name="The Broad Institute Genome Sequencing Center for Infectious Disease"/>
            <person name="Wu L."/>
            <person name="Ma J."/>
        </authorList>
    </citation>
    <scope>NUCLEOTIDE SEQUENCE [LARGE SCALE GENOMIC DNA]</scope>
    <source>
        <strain evidence="6">KCTC 23707</strain>
    </source>
</reference>
<dbReference type="Proteomes" id="UP001597308">
    <property type="component" value="Unassembled WGS sequence"/>
</dbReference>
<gene>
    <name evidence="5" type="ORF">ACFSCV_07745</name>
</gene>
<evidence type="ECO:0000256" key="1">
    <source>
        <dbReference type="ARBA" id="ARBA00023125"/>
    </source>
</evidence>
<keyword evidence="6" id="KW-1185">Reference proteome</keyword>
<dbReference type="SUPFAM" id="SSF52172">
    <property type="entry name" value="CheY-like"/>
    <property type="match status" value="1"/>
</dbReference>
<dbReference type="SMART" id="SM00448">
    <property type="entry name" value="REC"/>
    <property type="match status" value="1"/>
</dbReference>
<protein>
    <submittedName>
        <fullName evidence="5">Response regulator</fullName>
    </submittedName>
</protein>
<dbReference type="PROSITE" id="PS50110">
    <property type="entry name" value="RESPONSE_REGULATORY"/>
    <property type="match status" value="1"/>
</dbReference>
<dbReference type="SMART" id="SM00421">
    <property type="entry name" value="HTH_LUXR"/>
    <property type="match status" value="1"/>
</dbReference>
<dbReference type="InterPro" id="IPR000792">
    <property type="entry name" value="Tscrpt_reg_LuxR_C"/>
</dbReference>
<dbReference type="PROSITE" id="PS50043">
    <property type="entry name" value="HTH_LUXR_2"/>
    <property type="match status" value="1"/>
</dbReference>
<dbReference type="EMBL" id="JBHUER010000004">
    <property type="protein sequence ID" value="MFD1702896.1"/>
    <property type="molecule type" value="Genomic_DNA"/>
</dbReference>
<evidence type="ECO:0000313" key="6">
    <source>
        <dbReference type="Proteomes" id="UP001597308"/>
    </source>
</evidence>
<proteinExistence type="predicted"/>
<dbReference type="RefSeq" id="WP_378798599.1">
    <property type="nucleotide sequence ID" value="NZ_JBHUER010000004.1"/>
</dbReference>
<dbReference type="CDD" id="cd06170">
    <property type="entry name" value="LuxR_C_like"/>
    <property type="match status" value="1"/>
</dbReference>
<name>A0ABW4K898_9HYPH</name>
<keyword evidence="2" id="KW-0597">Phosphoprotein</keyword>
<organism evidence="5 6">
    <name type="scientific">Methylopila henanensis</name>
    <dbReference type="NCBI Taxonomy" id="873516"/>
    <lineage>
        <taxon>Bacteria</taxon>
        <taxon>Pseudomonadati</taxon>
        <taxon>Pseudomonadota</taxon>
        <taxon>Alphaproteobacteria</taxon>
        <taxon>Hyphomicrobiales</taxon>
        <taxon>Methylopilaceae</taxon>
        <taxon>Methylopila</taxon>
    </lineage>
</organism>
<dbReference type="InterPro" id="IPR036388">
    <property type="entry name" value="WH-like_DNA-bd_sf"/>
</dbReference>
<dbReference type="Pfam" id="PF00072">
    <property type="entry name" value="Response_reg"/>
    <property type="match status" value="1"/>
</dbReference>
<dbReference type="InterPro" id="IPR039420">
    <property type="entry name" value="WalR-like"/>
</dbReference>
<dbReference type="Gene3D" id="1.10.10.10">
    <property type="entry name" value="Winged helix-like DNA-binding domain superfamily/Winged helix DNA-binding domain"/>
    <property type="match status" value="1"/>
</dbReference>
<evidence type="ECO:0000256" key="2">
    <source>
        <dbReference type="PROSITE-ProRule" id="PRU00169"/>
    </source>
</evidence>
<dbReference type="Gene3D" id="3.40.50.2300">
    <property type="match status" value="1"/>
</dbReference>
<keyword evidence="1" id="KW-0238">DNA-binding</keyword>
<dbReference type="PANTHER" id="PTHR43214">
    <property type="entry name" value="TWO-COMPONENT RESPONSE REGULATOR"/>
    <property type="match status" value="1"/>
</dbReference>
<evidence type="ECO:0000313" key="5">
    <source>
        <dbReference type="EMBL" id="MFD1702896.1"/>
    </source>
</evidence>
<dbReference type="SUPFAM" id="SSF46894">
    <property type="entry name" value="C-terminal effector domain of the bipartite response regulators"/>
    <property type="match status" value="1"/>
</dbReference>